<organism evidence="10 11">
    <name type="scientific">Polynucleobacter kasalickyi</name>
    <dbReference type="NCBI Taxonomy" id="1938817"/>
    <lineage>
        <taxon>Bacteria</taxon>
        <taxon>Pseudomonadati</taxon>
        <taxon>Pseudomonadota</taxon>
        <taxon>Betaproteobacteria</taxon>
        <taxon>Burkholderiales</taxon>
        <taxon>Burkholderiaceae</taxon>
        <taxon>Polynucleobacter</taxon>
    </lineage>
</organism>
<dbReference type="Proteomes" id="UP000192708">
    <property type="component" value="Unassembled WGS sequence"/>
</dbReference>
<evidence type="ECO:0000256" key="7">
    <source>
        <dbReference type="ARBA" id="ARBA00023136"/>
    </source>
</evidence>
<protein>
    <submittedName>
        <fullName evidence="10">Amino acid/amide ABC transporter membrane protein 1, HAAT family</fullName>
    </submittedName>
</protein>
<dbReference type="GO" id="GO:0005886">
    <property type="term" value="C:plasma membrane"/>
    <property type="evidence" value="ECO:0007669"/>
    <property type="project" value="UniProtKB-SubCell"/>
</dbReference>
<sequence>MDISFDLLINAIISGLLLGGFYSALSLGVSISFGMLDIVNIAHPAMVILGAYLTWWLNEKFGFDPILAGFILGPFFFLVGNLIYRIYYDRFEKGSGGDSLRGLAFFFGILFIIEMILILAFGVDYRNVNTSYTDKTIDLGLVTVAYRLLIPFGISVALLLIIRWAFKKTYFGRAVSAVAQDPLALQLMGVNPVKIKGYAFGLSLFTAVIGGAMLIIIQSVQPSAGREYIGLVFAIVVLGGMGNLTGTLLGAMILGVAESMTATFAGPSWAPAVSFGLLLLTLVFRPQGIFGK</sequence>
<evidence type="ECO:0000256" key="5">
    <source>
        <dbReference type="ARBA" id="ARBA00022970"/>
    </source>
</evidence>
<dbReference type="GO" id="GO:0022857">
    <property type="term" value="F:transmembrane transporter activity"/>
    <property type="evidence" value="ECO:0007669"/>
    <property type="project" value="InterPro"/>
</dbReference>
<dbReference type="CDD" id="cd06582">
    <property type="entry name" value="TM_PBP1_LivH_like"/>
    <property type="match status" value="1"/>
</dbReference>
<dbReference type="InterPro" id="IPR052157">
    <property type="entry name" value="BCAA_transport_permease"/>
</dbReference>
<accession>A0A1W1ZIG3</accession>
<feature type="transmembrane region" description="Helical" evidence="9">
    <location>
        <begin position="67"/>
        <end position="88"/>
    </location>
</feature>
<feature type="transmembrane region" description="Helical" evidence="9">
    <location>
        <begin position="144"/>
        <end position="166"/>
    </location>
</feature>
<name>A0A1W1ZIG3_9BURK</name>
<evidence type="ECO:0000256" key="4">
    <source>
        <dbReference type="ARBA" id="ARBA00022692"/>
    </source>
</evidence>
<dbReference type="RefSeq" id="WP_084283292.1">
    <property type="nucleotide sequence ID" value="NZ_FWXJ01000005.1"/>
</dbReference>
<dbReference type="EMBL" id="FWXJ01000005">
    <property type="protein sequence ID" value="SMC47828.1"/>
    <property type="molecule type" value="Genomic_DNA"/>
</dbReference>
<keyword evidence="3" id="KW-1003">Cell membrane</keyword>
<evidence type="ECO:0000256" key="2">
    <source>
        <dbReference type="ARBA" id="ARBA00022448"/>
    </source>
</evidence>
<dbReference type="GO" id="GO:0006865">
    <property type="term" value="P:amino acid transport"/>
    <property type="evidence" value="ECO:0007669"/>
    <property type="project" value="UniProtKB-KW"/>
</dbReference>
<feature type="transmembrane region" description="Helical" evidence="9">
    <location>
        <begin position="268"/>
        <end position="284"/>
    </location>
</feature>
<dbReference type="PANTHER" id="PTHR11795:SF445">
    <property type="entry name" value="AMINO ACID ABC TRANSPORTER PERMEASE PROTEIN"/>
    <property type="match status" value="1"/>
</dbReference>
<dbReference type="STRING" id="1938817.SAMN06296008_105137"/>
<keyword evidence="2" id="KW-0813">Transport</keyword>
<evidence type="ECO:0000256" key="9">
    <source>
        <dbReference type="SAM" id="Phobius"/>
    </source>
</evidence>
<dbReference type="AlphaFoldDB" id="A0A1W1ZIG3"/>
<evidence type="ECO:0000256" key="6">
    <source>
        <dbReference type="ARBA" id="ARBA00022989"/>
    </source>
</evidence>
<keyword evidence="4 9" id="KW-0812">Transmembrane</keyword>
<feature type="transmembrane region" description="Helical" evidence="9">
    <location>
        <begin position="229"/>
        <end position="256"/>
    </location>
</feature>
<dbReference type="Pfam" id="PF02653">
    <property type="entry name" value="BPD_transp_2"/>
    <property type="match status" value="1"/>
</dbReference>
<feature type="transmembrane region" description="Helical" evidence="9">
    <location>
        <begin position="197"/>
        <end position="217"/>
    </location>
</feature>
<feature type="transmembrane region" description="Helical" evidence="9">
    <location>
        <begin position="100"/>
        <end position="123"/>
    </location>
</feature>
<comment type="subcellular location">
    <subcellularLocation>
        <location evidence="1">Cell membrane</location>
        <topology evidence="1">Multi-pass membrane protein</topology>
    </subcellularLocation>
</comment>
<feature type="transmembrane region" description="Helical" evidence="9">
    <location>
        <begin position="7"/>
        <end position="25"/>
    </location>
</feature>
<reference evidence="10 11" key="1">
    <citation type="submission" date="2017-04" db="EMBL/GenBank/DDBJ databases">
        <authorList>
            <person name="Afonso C.L."/>
            <person name="Miller P.J."/>
            <person name="Scott M.A."/>
            <person name="Spackman E."/>
            <person name="Goraichik I."/>
            <person name="Dimitrov K.M."/>
            <person name="Suarez D.L."/>
            <person name="Swayne D.E."/>
        </authorList>
    </citation>
    <scope>NUCLEOTIDE SEQUENCE [LARGE SCALE GENOMIC DNA]</scope>
    <source>
        <strain evidence="10 11">VK13</strain>
    </source>
</reference>
<keyword evidence="5" id="KW-0029">Amino-acid transport</keyword>
<gene>
    <name evidence="10" type="ORF">SAMN06296008_105137</name>
</gene>
<dbReference type="PANTHER" id="PTHR11795">
    <property type="entry name" value="BRANCHED-CHAIN AMINO ACID TRANSPORT SYSTEM PERMEASE PROTEIN LIVH"/>
    <property type="match status" value="1"/>
</dbReference>
<dbReference type="OrthoDB" id="9126902at2"/>
<feature type="transmembrane region" description="Helical" evidence="9">
    <location>
        <begin position="31"/>
        <end position="55"/>
    </location>
</feature>
<keyword evidence="6 9" id="KW-1133">Transmembrane helix</keyword>
<evidence type="ECO:0000256" key="1">
    <source>
        <dbReference type="ARBA" id="ARBA00004651"/>
    </source>
</evidence>
<comment type="similarity">
    <text evidence="8">Belongs to the binding-protein-dependent transport system permease family. LivHM subfamily.</text>
</comment>
<keyword evidence="11" id="KW-1185">Reference proteome</keyword>
<evidence type="ECO:0000256" key="8">
    <source>
        <dbReference type="ARBA" id="ARBA00037998"/>
    </source>
</evidence>
<evidence type="ECO:0000256" key="3">
    <source>
        <dbReference type="ARBA" id="ARBA00022475"/>
    </source>
</evidence>
<evidence type="ECO:0000313" key="11">
    <source>
        <dbReference type="Proteomes" id="UP000192708"/>
    </source>
</evidence>
<evidence type="ECO:0000313" key="10">
    <source>
        <dbReference type="EMBL" id="SMC47828.1"/>
    </source>
</evidence>
<dbReference type="InterPro" id="IPR001851">
    <property type="entry name" value="ABC_transp_permease"/>
</dbReference>
<keyword evidence="7 9" id="KW-0472">Membrane</keyword>
<proteinExistence type="inferred from homology"/>